<dbReference type="InterPro" id="IPR032083">
    <property type="entry name" value="DUF4811"/>
</dbReference>
<keyword evidence="2" id="KW-1185">Reference proteome</keyword>
<organism evidence="1 2">
    <name type="scientific">Lacticaseibacillus jixianensis</name>
    <dbReference type="NCBI Taxonomy" id="2486012"/>
    <lineage>
        <taxon>Bacteria</taxon>
        <taxon>Bacillati</taxon>
        <taxon>Bacillota</taxon>
        <taxon>Bacilli</taxon>
        <taxon>Lactobacillales</taxon>
        <taxon>Lactobacillaceae</taxon>
        <taxon>Lacticaseibacillus</taxon>
    </lineage>
</organism>
<dbReference type="Pfam" id="PF16069">
    <property type="entry name" value="DUF4811"/>
    <property type="match status" value="1"/>
</dbReference>
<protein>
    <submittedName>
        <fullName evidence="1">DUF4811 domain-containing protein</fullName>
    </submittedName>
</protein>
<dbReference type="Proteomes" id="UP001597249">
    <property type="component" value="Unassembled WGS sequence"/>
</dbReference>
<sequence>MILWILIISTALLFLSFMLMKNSWLRTCLSALFLVMLLGAIALIQTNDAQHFGMKKVTTESTQVIYSASPSPRLKLLLHQDIGTAGKHSVVIYKTSEKGKATHTKADYDIHNKVVSTTDNVAQMKVRRTEWVYKSGFYATLFAHQNNHLLISQTNTFSLPKGWYNLTTKQAKALGKQAKALQHPSAAQKAQMAQAIQAQVAAAMKKDPAMSQADQQALVKQITAKFQQQAIAKLIKQIQAKY</sequence>
<reference evidence="2" key="1">
    <citation type="journal article" date="2019" name="Int. J. Syst. Evol. Microbiol.">
        <title>The Global Catalogue of Microorganisms (GCM) 10K type strain sequencing project: providing services to taxonomists for standard genome sequencing and annotation.</title>
        <authorList>
            <consortium name="The Broad Institute Genomics Platform"/>
            <consortium name="The Broad Institute Genome Sequencing Center for Infectious Disease"/>
            <person name="Wu L."/>
            <person name="Ma J."/>
        </authorList>
    </citation>
    <scope>NUCLEOTIDE SEQUENCE [LARGE SCALE GENOMIC DNA]</scope>
    <source>
        <strain evidence="2">CCM 8911</strain>
    </source>
</reference>
<name>A0ABW4B4W2_9LACO</name>
<gene>
    <name evidence="1" type="ORF">ACFQ3L_00425</name>
</gene>
<dbReference type="EMBL" id="JBHTMO010000001">
    <property type="protein sequence ID" value="MFD1392054.1"/>
    <property type="molecule type" value="Genomic_DNA"/>
</dbReference>
<dbReference type="RefSeq" id="WP_125584510.1">
    <property type="nucleotide sequence ID" value="NZ_JBHTMO010000001.1"/>
</dbReference>
<evidence type="ECO:0000313" key="1">
    <source>
        <dbReference type="EMBL" id="MFD1392054.1"/>
    </source>
</evidence>
<evidence type="ECO:0000313" key="2">
    <source>
        <dbReference type="Proteomes" id="UP001597249"/>
    </source>
</evidence>
<comment type="caution">
    <text evidence="1">The sequence shown here is derived from an EMBL/GenBank/DDBJ whole genome shotgun (WGS) entry which is preliminary data.</text>
</comment>
<proteinExistence type="predicted"/>
<accession>A0ABW4B4W2</accession>